<feature type="compositionally biased region" description="Basic and acidic residues" evidence="4">
    <location>
        <begin position="1"/>
        <end position="12"/>
    </location>
</feature>
<evidence type="ECO:0000313" key="5">
    <source>
        <dbReference type="EMBL" id="KAF4616619.1"/>
    </source>
</evidence>
<evidence type="ECO:0000256" key="4">
    <source>
        <dbReference type="SAM" id="MobiDB-lite"/>
    </source>
</evidence>
<comment type="caution">
    <text evidence="5">The sequence shown here is derived from an EMBL/GenBank/DDBJ whole genome shotgun (WGS) entry which is preliminary data.</text>
</comment>
<keyword evidence="1" id="KW-0227">DNA damage</keyword>
<protein>
    <submittedName>
        <fullName evidence="5">Uncharacterized protein</fullName>
    </submittedName>
</protein>
<reference evidence="5 6" key="1">
    <citation type="submission" date="2019-12" db="EMBL/GenBank/DDBJ databases">
        <authorList>
            <person name="Floudas D."/>
            <person name="Bentzer J."/>
            <person name="Ahren D."/>
            <person name="Johansson T."/>
            <person name="Persson P."/>
            <person name="Tunlid A."/>
        </authorList>
    </citation>
    <scope>NUCLEOTIDE SEQUENCE [LARGE SCALE GENOMIC DNA]</scope>
    <source>
        <strain evidence="5 6">CBS 102.39</strain>
    </source>
</reference>
<dbReference type="AlphaFoldDB" id="A0A8H4VQQ9"/>
<dbReference type="SUPFAM" id="SSF52141">
    <property type="entry name" value="Uracil-DNA glycosylase-like"/>
    <property type="match status" value="1"/>
</dbReference>
<proteinExistence type="predicted"/>
<feature type="region of interest" description="Disordered" evidence="4">
    <location>
        <begin position="259"/>
        <end position="278"/>
    </location>
</feature>
<dbReference type="CDD" id="cd10028">
    <property type="entry name" value="UDG-F2_TDG_MUG"/>
    <property type="match status" value="1"/>
</dbReference>
<evidence type="ECO:0000256" key="1">
    <source>
        <dbReference type="ARBA" id="ARBA00022763"/>
    </source>
</evidence>
<dbReference type="GO" id="GO:0008263">
    <property type="term" value="F:pyrimidine-specific mismatch base pair DNA N-glycosylase activity"/>
    <property type="evidence" value="ECO:0007669"/>
    <property type="project" value="TreeGrafter"/>
</dbReference>
<organism evidence="5 6">
    <name type="scientific">Agrocybe pediades</name>
    <dbReference type="NCBI Taxonomy" id="84607"/>
    <lineage>
        <taxon>Eukaryota</taxon>
        <taxon>Fungi</taxon>
        <taxon>Dikarya</taxon>
        <taxon>Basidiomycota</taxon>
        <taxon>Agaricomycotina</taxon>
        <taxon>Agaricomycetes</taxon>
        <taxon>Agaricomycetidae</taxon>
        <taxon>Agaricales</taxon>
        <taxon>Agaricineae</taxon>
        <taxon>Strophariaceae</taxon>
        <taxon>Agrocybe</taxon>
    </lineage>
</organism>
<dbReference type="GO" id="GO:0004844">
    <property type="term" value="F:uracil DNA N-glycosylase activity"/>
    <property type="evidence" value="ECO:0007669"/>
    <property type="project" value="TreeGrafter"/>
</dbReference>
<evidence type="ECO:0000313" key="6">
    <source>
        <dbReference type="Proteomes" id="UP000521872"/>
    </source>
</evidence>
<dbReference type="InterPro" id="IPR036895">
    <property type="entry name" value="Uracil-DNA_glycosylase-like_sf"/>
</dbReference>
<dbReference type="Gene3D" id="3.40.470.10">
    <property type="entry name" value="Uracil-DNA glycosylase-like domain"/>
    <property type="match status" value="1"/>
</dbReference>
<evidence type="ECO:0000256" key="3">
    <source>
        <dbReference type="ARBA" id="ARBA00023204"/>
    </source>
</evidence>
<keyword evidence="6" id="KW-1185">Reference proteome</keyword>
<name>A0A8H4VQQ9_9AGAR</name>
<feature type="compositionally biased region" description="Basic and acidic residues" evidence="4">
    <location>
        <begin position="259"/>
        <end position="273"/>
    </location>
</feature>
<dbReference type="PANTHER" id="PTHR12159">
    <property type="entry name" value="G/T AND G/U MISMATCH-SPECIFIC DNA GLYCOSYLASE"/>
    <property type="match status" value="1"/>
</dbReference>
<keyword evidence="3" id="KW-0234">DNA repair</keyword>
<feature type="region of interest" description="Disordered" evidence="4">
    <location>
        <begin position="1"/>
        <end position="87"/>
    </location>
</feature>
<dbReference type="PANTHER" id="PTHR12159:SF9">
    <property type="entry name" value="G_T MISMATCH-SPECIFIC THYMINE DNA GLYCOSYLASE"/>
    <property type="match status" value="1"/>
</dbReference>
<keyword evidence="2" id="KW-0378">Hydrolase</keyword>
<accession>A0A8H4VQQ9</accession>
<feature type="compositionally biased region" description="Acidic residues" evidence="4">
    <location>
        <begin position="17"/>
        <end position="27"/>
    </location>
</feature>
<dbReference type="InterPro" id="IPR015637">
    <property type="entry name" value="MUG/TDG"/>
</dbReference>
<dbReference type="EMBL" id="JAACJL010000031">
    <property type="protein sequence ID" value="KAF4616619.1"/>
    <property type="molecule type" value="Genomic_DNA"/>
</dbReference>
<dbReference type="GO" id="GO:0006285">
    <property type="term" value="P:base-excision repair, AP site formation"/>
    <property type="evidence" value="ECO:0007669"/>
    <property type="project" value="InterPro"/>
</dbReference>
<sequence length="358" mass="39585">MQEAHILKRETTPEEVISLEDPEDEHEEEKQPTSRINPFARFAFVGSPSKTLPSPSPRPEKRKFDEASASGLPTPSKKGRSSSTKSKVKVYDHLREVEDNLAEGLDIIICGIKKTVLRNRTPLREPKQPLLELSARVWCVSLLTLLAPTFQSLGSTLTGVGPSSGSCNCPSVHSPVCFPLGLTSRKLDPREDFTLPAQFSIGLTNLTARPTIEQNELSRTEQVSGVSILLAKIHKYRPRVVCFVGLGIADIFKSEVKLESPKKPKESTEDTMPRLKGKSKVKVKDKAGVGLQPFKMVHEPVEGKFNETLFFAVSSTSGRVVRYQKSDKVQQFRDLRIFVENLKAGAVDTSGISSIIYS</sequence>
<gene>
    <name evidence="5" type="ORF">D9613_008893</name>
</gene>
<dbReference type="Proteomes" id="UP000521872">
    <property type="component" value="Unassembled WGS sequence"/>
</dbReference>
<evidence type="ECO:0000256" key="2">
    <source>
        <dbReference type="ARBA" id="ARBA00022801"/>
    </source>
</evidence>